<dbReference type="RefSeq" id="XP_004993465.1">
    <property type="nucleotide sequence ID" value="XM_004993408.1"/>
</dbReference>
<feature type="compositionally biased region" description="Polar residues" evidence="2">
    <location>
        <begin position="487"/>
        <end position="500"/>
    </location>
</feature>
<dbReference type="GeneID" id="16074042"/>
<dbReference type="Pfam" id="PF07716">
    <property type="entry name" value="bZIP_2"/>
    <property type="match status" value="1"/>
</dbReference>
<feature type="compositionally biased region" description="Low complexity" evidence="2">
    <location>
        <begin position="334"/>
        <end position="361"/>
    </location>
</feature>
<keyword evidence="1" id="KW-0175">Coiled coil</keyword>
<feature type="region of interest" description="Disordered" evidence="2">
    <location>
        <begin position="462"/>
        <end position="539"/>
    </location>
</feature>
<keyword evidence="5" id="KW-1185">Reference proteome</keyword>
<dbReference type="AlphaFoldDB" id="F2UBN6"/>
<feature type="domain" description="BZIP" evidence="3">
    <location>
        <begin position="553"/>
        <end position="597"/>
    </location>
</feature>
<evidence type="ECO:0000256" key="1">
    <source>
        <dbReference type="SAM" id="Coils"/>
    </source>
</evidence>
<feature type="compositionally biased region" description="Low complexity" evidence="2">
    <location>
        <begin position="200"/>
        <end position="225"/>
    </location>
</feature>
<proteinExistence type="predicted"/>
<sequence length="640" mass="67370">MSDSQRHRQQQQQQPPPQQRGTRPSATVPQHLQQQGAHLSPFFSGFGLATGVAQQANVATSFQFARGGTSSSFGGQAQVQRQPPLPHPEVGATGLGGPPAMEGLPAPPPELCLEQSTNSLFRLLQEADPNLSVPSLSQIEGLSLEAPSLHAFEYPPPNHDQNSNSIIQALNLGSSVKFNNYRPAPIVHDNGHQQRRQQDSAPSAGKSPSTASSATAAATLLPSGSRDASSQGKSPFSFLSQVRRSSNGSFGSTEGGLGMGMDMGADKTGASPSSASATTPTSSAKASRSSKPGRGGKRGAADASGSTRGRGRGRGSRGRAAETSGANAQRRSKASTSSGGVAAGGKTTTTAAAAASTGMSGPPTKQSKHRAANGAGGGSDGGARRRTAKEEAPGFAMFGKQMAQLVSDPAMLQQQLHQLQQLQQQHQLQQQQQQQQQQQLLGAGMGAGLAGNLGTPALLVPQQQGQGQAQAQQQLAATPPAGHDSARQSVSSQQAGSPNRPSAKRRSSSTSVDSTGLDAKKPRGRQYRKQPNREDFDTDDAFSAAWSEWRAIRERNNAAVHRSREKAKARKLLDKQALEEREREFQRLKTAVEMLNKNVQLLIKARRSPEQLTSLEEAWLQTLCHSDTGILLASQCALFA</sequence>
<feature type="compositionally biased region" description="Low complexity" evidence="2">
    <location>
        <begin position="462"/>
        <end position="482"/>
    </location>
</feature>
<dbReference type="EMBL" id="GL832967">
    <property type="protein sequence ID" value="EGD73902.1"/>
    <property type="molecule type" value="Genomic_DNA"/>
</dbReference>
<feature type="compositionally biased region" description="Low complexity" evidence="2">
    <location>
        <begin position="262"/>
        <end position="292"/>
    </location>
</feature>
<feature type="compositionally biased region" description="Basic and acidic residues" evidence="2">
    <location>
        <begin position="189"/>
        <end position="198"/>
    </location>
</feature>
<dbReference type="InterPro" id="IPR046347">
    <property type="entry name" value="bZIP_sf"/>
</dbReference>
<gene>
    <name evidence="4" type="ORF">PTSG_05597</name>
</gene>
<feature type="region of interest" description="Disordered" evidence="2">
    <location>
        <begin position="1"/>
        <end position="36"/>
    </location>
</feature>
<evidence type="ECO:0000259" key="3">
    <source>
        <dbReference type="Pfam" id="PF07716"/>
    </source>
</evidence>
<feature type="compositionally biased region" description="Polar residues" evidence="2">
    <location>
        <begin position="21"/>
        <end position="36"/>
    </location>
</feature>
<feature type="region of interest" description="Disordered" evidence="2">
    <location>
        <begin position="181"/>
        <end position="395"/>
    </location>
</feature>
<feature type="compositionally biased region" description="Polar residues" evidence="2">
    <location>
        <begin position="226"/>
        <end position="252"/>
    </location>
</feature>
<evidence type="ECO:0000313" key="4">
    <source>
        <dbReference type="EMBL" id="EGD73902.1"/>
    </source>
</evidence>
<accession>F2UBN6</accession>
<dbReference type="SUPFAM" id="SSF57959">
    <property type="entry name" value="Leucine zipper domain"/>
    <property type="match status" value="1"/>
</dbReference>
<name>F2UBN6_SALR5</name>
<feature type="compositionally biased region" description="Polar residues" evidence="2">
    <location>
        <begin position="68"/>
        <end position="81"/>
    </location>
</feature>
<dbReference type="OrthoDB" id="10662790at2759"/>
<evidence type="ECO:0000313" key="5">
    <source>
        <dbReference type="Proteomes" id="UP000007799"/>
    </source>
</evidence>
<feature type="coiled-coil region" evidence="1">
    <location>
        <begin position="412"/>
        <end position="439"/>
    </location>
</feature>
<dbReference type="InterPro" id="IPR004827">
    <property type="entry name" value="bZIP"/>
</dbReference>
<dbReference type="Gene3D" id="1.20.5.170">
    <property type="match status" value="1"/>
</dbReference>
<dbReference type="GO" id="GO:0003700">
    <property type="term" value="F:DNA-binding transcription factor activity"/>
    <property type="evidence" value="ECO:0007669"/>
    <property type="project" value="InterPro"/>
</dbReference>
<reference evidence="4" key="1">
    <citation type="submission" date="2009-08" db="EMBL/GenBank/DDBJ databases">
        <title>Annotation of Salpingoeca rosetta.</title>
        <authorList>
            <consortium name="The Broad Institute Genome Sequencing Platform"/>
            <person name="Russ C."/>
            <person name="Cuomo C."/>
            <person name="Burger G."/>
            <person name="Gray M.W."/>
            <person name="Holland P.W.H."/>
            <person name="King N."/>
            <person name="Lang F.B.F."/>
            <person name="Roger A.J."/>
            <person name="Ruiz-Trillo I."/>
            <person name="Young S.K."/>
            <person name="Zeng Q."/>
            <person name="Gargeya S."/>
            <person name="Alvarado L."/>
            <person name="Berlin A."/>
            <person name="Chapman S.B."/>
            <person name="Chen Z."/>
            <person name="Freedman E."/>
            <person name="Gellesch M."/>
            <person name="Goldberg J."/>
            <person name="Griggs A."/>
            <person name="Gujja S."/>
            <person name="Heilman E."/>
            <person name="Heiman D."/>
            <person name="Howarth C."/>
            <person name="Mehta T."/>
            <person name="Neiman D."/>
            <person name="Pearson M."/>
            <person name="Roberts A."/>
            <person name="Saif S."/>
            <person name="Shea T."/>
            <person name="Shenoy N."/>
            <person name="Sisk P."/>
            <person name="Stolte C."/>
            <person name="Sykes S."/>
            <person name="White J."/>
            <person name="Yandava C."/>
            <person name="Haas B."/>
            <person name="Nusbaum C."/>
            <person name="Birren B."/>
        </authorList>
    </citation>
    <scope>NUCLEOTIDE SEQUENCE [LARGE SCALE GENOMIC DNA]</scope>
    <source>
        <strain evidence="4">ATCC 50818</strain>
    </source>
</reference>
<evidence type="ECO:0000256" key="2">
    <source>
        <dbReference type="SAM" id="MobiDB-lite"/>
    </source>
</evidence>
<dbReference type="KEGG" id="sre:PTSG_05597"/>
<feature type="region of interest" description="Disordered" evidence="2">
    <location>
        <begin position="68"/>
        <end position="95"/>
    </location>
</feature>
<organism evidence="5">
    <name type="scientific">Salpingoeca rosetta (strain ATCC 50818 / BSB-021)</name>
    <dbReference type="NCBI Taxonomy" id="946362"/>
    <lineage>
        <taxon>Eukaryota</taxon>
        <taxon>Choanoflagellata</taxon>
        <taxon>Craspedida</taxon>
        <taxon>Salpingoecidae</taxon>
        <taxon>Salpingoeca</taxon>
    </lineage>
</organism>
<protein>
    <recommendedName>
        <fullName evidence="3">BZIP domain-containing protein</fullName>
    </recommendedName>
</protein>
<dbReference type="InParanoid" id="F2UBN6"/>
<dbReference type="Proteomes" id="UP000007799">
    <property type="component" value="Unassembled WGS sequence"/>
</dbReference>